<dbReference type="EMBL" id="BPVZ01000135">
    <property type="protein sequence ID" value="GKV39496.1"/>
    <property type="molecule type" value="Genomic_DNA"/>
</dbReference>
<sequence length="111" mass="12940">MPSSPPTDAECRNNERVKGNESGKGPFHGQLWCPWDIEMLIDAYRAQDYRPSLRKITRLRPPYHPRCTTHELAWEKGYHCPAVTSLHVQFASGLRFLPLVSILYIIKRRKH</sequence>
<evidence type="ECO:0000256" key="1">
    <source>
        <dbReference type="SAM" id="MobiDB-lite"/>
    </source>
</evidence>
<feature type="compositionally biased region" description="Basic and acidic residues" evidence="1">
    <location>
        <begin position="9"/>
        <end position="21"/>
    </location>
</feature>
<gene>
    <name evidence="2" type="ORF">SLEP1_g47254</name>
</gene>
<dbReference type="AlphaFoldDB" id="A0AAV5LQ14"/>
<organism evidence="2 3">
    <name type="scientific">Rubroshorea leprosula</name>
    <dbReference type="NCBI Taxonomy" id="152421"/>
    <lineage>
        <taxon>Eukaryota</taxon>
        <taxon>Viridiplantae</taxon>
        <taxon>Streptophyta</taxon>
        <taxon>Embryophyta</taxon>
        <taxon>Tracheophyta</taxon>
        <taxon>Spermatophyta</taxon>
        <taxon>Magnoliopsida</taxon>
        <taxon>eudicotyledons</taxon>
        <taxon>Gunneridae</taxon>
        <taxon>Pentapetalae</taxon>
        <taxon>rosids</taxon>
        <taxon>malvids</taxon>
        <taxon>Malvales</taxon>
        <taxon>Dipterocarpaceae</taxon>
        <taxon>Rubroshorea</taxon>
    </lineage>
</organism>
<protein>
    <submittedName>
        <fullName evidence="2">Uncharacterized protein</fullName>
    </submittedName>
</protein>
<accession>A0AAV5LQ14</accession>
<evidence type="ECO:0000313" key="2">
    <source>
        <dbReference type="EMBL" id="GKV39496.1"/>
    </source>
</evidence>
<comment type="caution">
    <text evidence="2">The sequence shown here is derived from an EMBL/GenBank/DDBJ whole genome shotgun (WGS) entry which is preliminary data.</text>
</comment>
<reference evidence="2 3" key="1">
    <citation type="journal article" date="2021" name="Commun. Biol.">
        <title>The genome of Shorea leprosula (Dipterocarpaceae) highlights the ecological relevance of drought in aseasonal tropical rainforests.</title>
        <authorList>
            <person name="Ng K.K.S."/>
            <person name="Kobayashi M.J."/>
            <person name="Fawcett J.A."/>
            <person name="Hatakeyama M."/>
            <person name="Paape T."/>
            <person name="Ng C.H."/>
            <person name="Ang C.C."/>
            <person name="Tnah L.H."/>
            <person name="Lee C.T."/>
            <person name="Nishiyama T."/>
            <person name="Sese J."/>
            <person name="O'Brien M.J."/>
            <person name="Copetti D."/>
            <person name="Mohd Noor M.I."/>
            <person name="Ong R.C."/>
            <person name="Putra M."/>
            <person name="Sireger I.Z."/>
            <person name="Indrioko S."/>
            <person name="Kosugi Y."/>
            <person name="Izuno A."/>
            <person name="Isagi Y."/>
            <person name="Lee S.L."/>
            <person name="Shimizu K.K."/>
        </authorList>
    </citation>
    <scope>NUCLEOTIDE SEQUENCE [LARGE SCALE GENOMIC DNA]</scope>
    <source>
        <strain evidence="2">214</strain>
    </source>
</reference>
<evidence type="ECO:0000313" key="3">
    <source>
        <dbReference type="Proteomes" id="UP001054252"/>
    </source>
</evidence>
<proteinExistence type="predicted"/>
<dbReference type="Proteomes" id="UP001054252">
    <property type="component" value="Unassembled WGS sequence"/>
</dbReference>
<feature type="region of interest" description="Disordered" evidence="1">
    <location>
        <begin position="1"/>
        <end position="28"/>
    </location>
</feature>
<keyword evidence="3" id="KW-1185">Reference proteome</keyword>
<name>A0AAV5LQ14_9ROSI</name>